<keyword evidence="2" id="KW-1185">Reference proteome</keyword>
<sequence length="268" mass="30881">MLTREIILDINVNGKLAAAIMEASSVFKMTVQQISALLPNAVQLHISEGTVSYSFRSNVICLYRSDGNMYHFHRRAHNTNLRPPITILMDDNQKIFKLITKDTFPNRRHRREKKCNTMNNSTQLRKVMRSAYFRCHNHQLPGPTRSAKLSGNGFMHPSLPPSYGRQWKRMQKKQGGMKKNSRNKQNTYSSESKKQNLNTQPMKEKISSNGKDKKNYAKRNSLRDCEKSNKFVIDDILRSFGVPASDYSVSIIIDTLTTFLLRNMVVLH</sequence>
<feature type="region of interest" description="Disordered" evidence="1">
    <location>
        <begin position="157"/>
        <end position="221"/>
    </location>
</feature>
<protein>
    <submittedName>
        <fullName evidence="3">Ras-associating domain-containing protein</fullName>
    </submittedName>
</protein>
<dbReference type="AlphaFoldDB" id="A0A0R3S093"/>
<feature type="compositionally biased region" description="Polar residues" evidence="1">
    <location>
        <begin position="183"/>
        <end position="201"/>
    </location>
</feature>
<dbReference type="InterPro" id="IPR036054">
    <property type="entry name" value="BTG-like_sf"/>
</dbReference>
<feature type="compositionally biased region" description="Basic and acidic residues" evidence="1">
    <location>
        <begin position="202"/>
        <end position="221"/>
    </location>
</feature>
<organism evidence="2 3">
    <name type="scientific">Elaeophora elaphi</name>
    <dbReference type="NCBI Taxonomy" id="1147741"/>
    <lineage>
        <taxon>Eukaryota</taxon>
        <taxon>Metazoa</taxon>
        <taxon>Ecdysozoa</taxon>
        <taxon>Nematoda</taxon>
        <taxon>Chromadorea</taxon>
        <taxon>Rhabditida</taxon>
        <taxon>Spirurina</taxon>
        <taxon>Spiruromorpha</taxon>
        <taxon>Filarioidea</taxon>
        <taxon>Onchocercidae</taxon>
        <taxon>Elaeophora</taxon>
    </lineage>
</organism>
<dbReference type="WBParaSite" id="EEL_0000803601-mRNA-1">
    <property type="protein sequence ID" value="EEL_0000803601-mRNA-1"/>
    <property type="gene ID" value="EEL_0000803601"/>
</dbReference>
<evidence type="ECO:0000313" key="3">
    <source>
        <dbReference type="WBParaSite" id="EEL_0000803601-mRNA-1"/>
    </source>
</evidence>
<dbReference type="Gene3D" id="3.90.640.90">
    <property type="entry name" value="Anti-proliferative protein, N-terminal domain"/>
    <property type="match status" value="1"/>
</dbReference>
<reference evidence="3" key="1">
    <citation type="submission" date="2016-04" db="UniProtKB">
        <authorList>
            <consortium name="WormBaseParasite"/>
        </authorList>
    </citation>
    <scope>IDENTIFICATION</scope>
</reference>
<dbReference type="Proteomes" id="UP000050640">
    <property type="component" value="Unplaced"/>
</dbReference>
<proteinExistence type="predicted"/>
<evidence type="ECO:0000313" key="2">
    <source>
        <dbReference type="Proteomes" id="UP000050640"/>
    </source>
</evidence>
<feature type="compositionally biased region" description="Basic residues" evidence="1">
    <location>
        <begin position="166"/>
        <end position="182"/>
    </location>
</feature>
<name>A0A0R3S093_9BILA</name>
<evidence type="ECO:0000256" key="1">
    <source>
        <dbReference type="SAM" id="MobiDB-lite"/>
    </source>
</evidence>
<accession>A0A0R3S093</accession>